<dbReference type="AlphaFoldDB" id="A0A2T0SPK5"/>
<feature type="transmembrane region" description="Helical" evidence="1">
    <location>
        <begin position="51"/>
        <end position="71"/>
    </location>
</feature>
<dbReference type="OrthoDB" id="3696113at2"/>
<keyword evidence="1" id="KW-0472">Membrane</keyword>
<comment type="caution">
    <text evidence="2">The sequence shown here is derived from an EMBL/GenBank/DDBJ whole genome shotgun (WGS) entry which is preliminary data.</text>
</comment>
<evidence type="ECO:0000313" key="3">
    <source>
        <dbReference type="Proteomes" id="UP000239494"/>
    </source>
</evidence>
<proteinExistence type="predicted"/>
<dbReference type="RefSeq" id="WP_106193861.1">
    <property type="nucleotide sequence ID" value="NZ_PVTF01000014.1"/>
</dbReference>
<keyword evidence="1" id="KW-1133">Transmembrane helix</keyword>
<keyword evidence="3" id="KW-1185">Reference proteome</keyword>
<dbReference type="EMBL" id="PVTF01000014">
    <property type="protein sequence ID" value="PRY35338.1"/>
    <property type="molecule type" value="Genomic_DNA"/>
</dbReference>
<accession>A0A2T0SPK5</accession>
<evidence type="ECO:0000256" key="1">
    <source>
        <dbReference type="SAM" id="Phobius"/>
    </source>
</evidence>
<organism evidence="2 3">
    <name type="scientific">Umezawaea tangerina</name>
    <dbReference type="NCBI Taxonomy" id="84725"/>
    <lineage>
        <taxon>Bacteria</taxon>
        <taxon>Bacillati</taxon>
        <taxon>Actinomycetota</taxon>
        <taxon>Actinomycetes</taxon>
        <taxon>Pseudonocardiales</taxon>
        <taxon>Pseudonocardiaceae</taxon>
        <taxon>Umezawaea</taxon>
    </lineage>
</organism>
<sequence length="97" mass="9736">MALKWIDRPRPILDKFRTVGGAVAFLGTLVSAGATYGVLDAAEASATNAVLVAIPGAVTLVTSLLAAFGVVKTSEPLVTPVSSPQDNFGAPLTPAGS</sequence>
<name>A0A2T0SPK5_9PSEU</name>
<reference evidence="2 3" key="1">
    <citation type="submission" date="2018-03" db="EMBL/GenBank/DDBJ databases">
        <title>Genomic Encyclopedia of Archaeal and Bacterial Type Strains, Phase II (KMG-II): from individual species to whole genera.</title>
        <authorList>
            <person name="Goeker M."/>
        </authorList>
    </citation>
    <scope>NUCLEOTIDE SEQUENCE [LARGE SCALE GENOMIC DNA]</scope>
    <source>
        <strain evidence="2 3">DSM 44720</strain>
    </source>
</reference>
<feature type="transmembrane region" description="Helical" evidence="1">
    <location>
        <begin position="21"/>
        <end position="39"/>
    </location>
</feature>
<protein>
    <recommendedName>
        <fullName evidence="4">Holin</fullName>
    </recommendedName>
</protein>
<dbReference type="Proteomes" id="UP000239494">
    <property type="component" value="Unassembled WGS sequence"/>
</dbReference>
<evidence type="ECO:0008006" key="4">
    <source>
        <dbReference type="Google" id="ProtNLM"/>
    </source>
</evidence>
<gene>
    <name evidence="2" type="ORF">CLV43_114256</name>
</gene>
<evidence type="ECO:0000313" key="2">
    <source>
        <dbReference type="EMBL" id="PRY35338.1"/>
    </source>
</evidence>
<keyword evidence="1" id="KW-0812">Transmembrane</keyword>